<dbReference type="InterPro" id="IPR028102">
    <property type="entry name" value="DUF4652"/>
</dbReference>
<reference evidence="1 2" key="1">
    <citation type="submission" date="2016-08" db="EMBL/GenBank/DDBJ databases">
        <title>Novel Firmicutes and Novel Genomes.</title>
        <authorList>
            <person name="Poppleton D.I."/>
            <person name="Gribaldo S."/>
        </authorList>
    </citation>
    <scope>NUCLEOTIDE SEQUENCE [LARGE SCALE GENOMIC DNA]</scope>
    <source>
        <strain evidence="1 2">CTT3</strain>
    </source>
</reference>
<dbReference type="AlphaFoldDB" id="A0A419T5M7"/>
<gene>
    <name evidence="1" type="ORF">BET03_10590</name>
</gene>
<evidence type="ECO:0000313" key="2">
    <source>
        <dbReference type="Proteomes" id="UP000284177"/>
    </source>
</evidence>
<dbReference type="PROSITE" id="PS51257">
    <property type="entry name" value="PROKAR_LIPOPROTEIN"/>
    <property type="match status" value="1"/>
</dbReference>
<evidence type="ECO:0008006" key="3">
    <source>
        <dbReference type="Google" id="ProtNLM"/>
    </source>
</evidence>
<dbReference type="EMBL" id="MCIB01000009">
    <property type="protein sequence ID" value="RKD32771.1"/>
    <property type="molecule type" value="Genomic_DNA"/>
</dbReference>
<dbReference type="RefSeq" id="WP_120168322.1">
    <property type="nucleotide sequence ID" value="NZ_MCIB01000009.1"/>
</dbReference>
<sequence>MKRNISFCLIIIMILILSIGCTQSNSKQVNKEIDLKLQMGENVLYMKDNGPPKLVVKINGEKNIICDNFPSRPVISPDKRRMVYISPFEFETFGEVYIYDVKRGENQIIITKDNKKQNTPKSVYWLDDRYLLVISGYAYGTAHVGGDLYIYDTLNNKLRLYIEAKENKEVKDIKIHDNYITIYYAVFNDDFTDYKVKEETISKEKLYNFTKYKITLEDVKNNYNKDEIITIKEYKDKYVLVETKKKNEVNSFDFYNLETGDRDILFNNLDYMELLDIKNENQLIFLSNGLNSESGFHRFPYIVKFIRYEENIESKFDFNRIEERAYFKLSENTTFGNRTVAVISDIRITLDGIEILFKPQKGKEAEFFADYTNIPITKTSYNKEQIQFILKFDNTKVGDFVKDNKVKLNSENTYIKDIDIIQKEGMSLVLINLKMDNIEYTGEINRLNNKLPFLDLDFTVKKMH</sequence>
<dbReference type="OrthoDB" id="1951101at2"/>
<dbReference type="Proteomes" id="UP000284177">
    <property type="component" value="Unassembled WGS sequence"/>
</dbReference>
<dbReference type="SUPFAM" id="SSF69322">
    <property type="entry name" value="Tricorn protease domain 2"/>
    <property type="match status" value="1"/>
</dbReference>
<accession>A0A419T5M7</accession>
<dbReference type="Gene3D" id="2.40.128.660">
    <property type="entry name" value="Uncharacterised protein PF15525, DUF4652"/>
    <property type="match status" value="1"/>
</dbReference>
<dbReference type="Pfam" id="PF15525">
    <property type="entry name" value="DUF4652"/>
    <property type="match status" value="1"/>
</dbReference>
<name>A0A419T5M7_9FIRM</name>
<organism evidence="1 2">
    <name type="scientific">Thermohalobacter berrensis</name>
    <dbReference type="NCBI Taxonomy" id="99594"/>
    <lineage>
        <taxon>Bacteria</taxon>
        <taxon>Bacillati</taxon>
        <taxon>Bacillota</taxon>
        <taxon>Tissierellia</taxon>
        <taxon>Tissierellales</taxon>
        <taxon>Thermohalobacteraceae</taxon>
        <taxon>Thermohalobacter</taxon>
    </lineage>
</organism>
<protein>
    <recommendedName>
        <fullName evidence="3">Lipoprotein</fullName>
    </recommendedName>
</protein>
<evidence type="ECO:0000313" key="1">
    <source>
        <dbReference type="EMBL" id="RKD32771.1"/>
    </source>
</evidence>
<proteinExistence type="predicted"/>
<keyword evidence="2" id="KW-1185">Reference proteome</keyword>
<comment type="caution">
    <text evidence="1">The sequence shown here is derived from an EMBL/GenBank/DDBJ whole genome shotgun (WGS) entry which is preliminary data.</text>
</comment>